<reference evidence="5" key="1">
    <citation type="submission" date="2025-08" db="UniProtKB">
        <authorList>
            <consortium name="RefSeq"/>
        </authorList>
    </citation>
    <scope>IDENTIFICATION</scope>
    <source>
        <tissue evidence="5">Leaf</tissue>
    </source>
</reference>
<dbReference type="GeneID" id="108854853"/>
<keyword evidence="1" id="KW-0863">Zinc-finger</keyword>
<dbReference type="InterPro" id="IPR057427">
    <property type="entry name" value="WAV3_C"/>
</dbReference>
<keyword evidence="4" id="KW-1185">Reference proteome</keyword>
<dbReference type="Proteomes" id="UP000504610">
    <property type="component" value="Unplaced"/>
</dbReference>
<dbReference type="InterPro" id="IPR001841">
    <property type="entry name" value="Znf_RING"/>
</dbReference>
<evidence type="ECO:0000313" key="4">
    <source>
        <dbReference type="Proteomes" id="UP000504610"/>
    </source>
</evidence>
<dbReference type="Gene3D" id="3.30.40.10">
    <property type="entry name" value="Zinc/RING finger domain, C3HC4 (zinc finger)"/>
    <property type="match status" value="1"/>
</dbReference>
<dbReference type="Pfam" id="PF13519">
    <property type="entry name" value="VWA_2"/>
    <property type="match status" value="1"/>
</dbReference>
<feature type="compositionally biased region" description="Basic and acidic residues" evidence="2">
    <location>
        <begin position="16"/>
        <end position="27"/>
    </location>
</feature>
<dbReference type="SMART" id="SM00327">
    <property type="entry name" value="VWA"/>
    <property type="match status" value="1"/>
</dbReference>
<feature type="domain" description="RING-type" evidence="3">
    <location>
        <begin position="133"/>
        <end position="178"/>
    </location>
</feature>
<dbReference type="GO" id="GO:0008270">
    <property type="term" value="F:zinc ion binding"/>
    <property type="evidence" value="ECO:0007669"/>
    <property type="project" value="UniProtKB-KW"/>
</dbReference>
<sequence>MMNGLKRTFWISKHRKTDDNRVDDRAKPTSRFGFFSNPSTPKSETRPDSASSTLRCQSWAATAVATPSPSLPASPNLQCITSGDVTPTASTPRRNRSPLSLLSLSSPSSPKSPASFSLLKAKLCFTKSNGSRCGICLQSAKAGRGTAIFTAECSHTFHFPCVASRAGDLNLLAACPVCGASWRETSLLPLSPLHDLRSPESSGSDSRTRESSSSKKSLRVYNDDEPLISSPISPAGFNTILESDENDDGEEEEDNGGFKGFFVNTPSPLTSKKKRLTDSVDVKLSSEAAVVAVGRGNETYSVLMKIKSPPLPSSRRRPPVDLVTVLDVGGSKIETVRRAMRLVISSLRENDRLSMVSFSSSSKRLSPLRRMTANGRRVARRILDDISGDGEGMSVKDAVKKAAKVIEDRRQKNLFATIFVLTDSAHQAQSDFVSSTRVSQFEIPTHTLYFGASNPEDVFAKRIKGLLSVSVQDLTLQLGLVSGSGQGEITSVYSLSGRPIWLGSGLIRLGDMYGEEEREVLVELKSPASAKSHRIMTVRSRHVDPTTQETRDSDDRALLIPHPTAVRSSSNTNIARLRNVHVSTRAVAESRRLIEASDYSGAERMLTSARALLVQYGLSSGDACLRGLDTEIADLNRVRGRHVVVKSPAEPVAQKTEPLTPTSAWRAAERLAKVAIMKKHMNRVSDLHGFENARF</sequence>
<feature type="region of interest" description="Disordered" evidence="2">
    <location>
        <begin position="66"/>
        <end position="110"/>
    </location>
</feature>
<feature type="compositionally biased region" description="Acidic residues" evidence="2">
    <location>
        <begin position="242"/>
        <end position="255"/>
    </location>
</feature>
<dbReference type="SMART" id="SM00184">
    <property type="entry name" value="RING"/>
    <property type="match status" value="1"/>
</dbReference>
<feature type="compositionally biased region" description="Polar residues" evidence="2">
    <location>
        <begin position="36"/>
        <end position="51"/>
    </location>
</feature>
<dbReference type="Pfam" id="PF25243">
    <property type="entry name" value="WAV3_C"/>
    <property type="match status" value="1"/>
</dbReference>
<dbReference type="InterPro" id="IPR002035">
    <property type="entry name" value="VWF_A"/>
</dbReference>
<dbReference type="SUPFAM" id="SSF57850">
    <property type="entry name" value="RING/U-box"/>
    <property type="match status" value="1"/>
</dbReference>
<accession>A0A6J0NHI5</accession>
<organism evidence="4 5">
    <name type="scientific">Raphanus sativus</name>
    <name type="common">Radish</name>
    <name type="synonym">Raphanus raphanistrum var. sativus</name>
    <dbReference type="NCBI Taxonomy" id="3726"/>
    <lineage>
        <taxon>Eukaryota</taxon>
        <taxon>Viridiplantae</taxon>
        <taxon>Streptophyta</taxon>
        <taxon>Embryophyta</taxon>
        <taxon>Tracheophyta</taxon>
        <taxon>Spermatophyta</taxon>
        <taxon>Magnoliopsida</taxon>
        <taxon>eudicotyledons</taxon>
        <taxon>Gunneridae</taxon>
        <taxon>Pentapetalae</taxon>
        <taxon>rosids</taxon>
        <taxon>malvids</taxon>
        <taxon>Brassicales</taxon>
        <taxon>Brassicaceae</taxon>
        <taxon>Brassiceae</taxon>
        <taxon>Raphanus</taxon>
    </lineage>
</organism>
<dbReference type="KEGG" id="rsz:108854853"/>
<dbReference type="InterPro" id="IPR036465">
    <property type="entry name" value="vWFA_dom_sf"/>
</dbReference>
<evidence type="ECO:0000259" key="3">
    <source>
        <dbReference type="PROSITE" id="PS50089"/>
    </source>
</evidence>
<evidence type="ECO:0000313" key="5">
    <source>
        <dbReference type="RefSeq" id="XP_018484020.2"/>
    </source>
</evidence>
<feature type="region of interest" description="Disordered" evidence="2">
    <location>
        <begin position="193"/>
        <end position="263"/>
    </location>
</feature>
<dbReference type="PANTHER" id="PTHR10579:SF59">
    <property type="entry name" value="E3 UBIQUITIN-PROTEIN LIGASE EDA40-RELATED"/>
    <property type="match status" value="1"/>
</dbReference>
<feature type="region of interest" description="Disordered" evidence="2">
    <location>
        <begin position="16"/>
        <end position="51"/>
    </location>
</feature>
<dbReference type="AlphaFoldDB" id="A0A6J0NHI5"/>
<dbReference type="InterPro" id="IPR051266">
    <property type="entry name" value="CLCR"/>
</dbReference>
<dbReference type="PROSITE" id="PS50089">
    <property type="entry name" value="ZF_RING_2"/>
    <property type="match status" value="1"/>
</dbReference>
<keyword evidence="1" id="KW-0479">Metal-binding</keyword>
<name>A0A6J0NHI5_RAPSA</name>
<feature type="compositionally biased region" description="Low complexity" evidence="2">
    <location>
        <begin position="97"/>
        <end position="110"/>
    </location>
</feature>
<dbReference type="Gene3D" id="3.40.50.410">
    <property type="entry name" value="von Willebrand factor, type A domain"/>
    <property type="match status" value="1"/>
</dbReference>
<dbReference type="InterPro" id="IPR013083">
    <property type="entry name" value="Znf_RING/FYVE/PHD"/>
</dbReference>
<dbReference type="Pfam" id="PF17123">
    <property type="entry name" value="zf-RING_11"/>
    <property type="match status" value="1"/>
</dbReference>
<dbReference type="PANTHER" id="PTHR10579">
    <property type="entry name" value="CALCIUM-ACTIVATED CHLORIDE CHANNEL REGULATOR"/>
    <property type="match status" value="1"/>
</dbReference>
<evidence type="ECO:0000256" key="1">
    <source>
        <dbReference type="PROSITE-ProRule" id="PRU00175"/>
    </source>
</evidence>
<keyword evidence="1" id="KW-0862">Zinc</keyword>
<gene>
    <name evidence="5" type="primary">LOC108854853</name>
</gene>
<feature type="compositionally biased region" description="Polar residues" evidence="2">
    <location>
        <begin position="66"/>
        <end position="92"/>
    </location>
</feature>
<protein>
    <submittedName>
        <fullName evidence="5">Probable E3 ubiquitin-protein ligase EDA40</fullName>
    </submittedName>
</protein>
<dbReference type="SUPFAM" id="SSF53300">
    <property type="entry name" value="vWA-like"/>
    <property type="match status" value="1"/>
</dbReference>
<dbReference type="RefSeq" id="XP_018484020.2">
    <property type="nucleotide sequence ID" value="XM_018628518.2"/>
</dbReference>
<evidence type="ECO:0000256" key="2">
    <source>
        <dbReference type="SAM" id="MobiDB-lite"/>
    </source>
</evidence>
<dbReference type="OrthoDB" id="687730at2759"/>
<proteinExistence type="predicted"/>